<proteinExistence type="predicted"/>
<gene>
    <name evidence="2" type="ORF">GCM10009107_08730</name>
</gene>
<sequence length="126" mass="12646">MNNIRWAATAMVMVSLALSACGGGGNESGPPDAIQASPAAVAVTGPAGACATGLGPTVYLYGGTPPYKLKNSVPMALALDKSTVGLSGQGFTVTFTNGVCLDGMPVSVEDDMGRIIEVMFTNQMGS</sequence>
<protein>
    <recommendedName>
        <fullName evidence="4">Lipoprotein</fullName>
    </recommendedName>
</protein>
<evidence type="ECO:0000313" key="2">
    <source>
        <dbReference type="EMBL" id="GAA0743813.1"/>
    </source>
</evidence>
<dbReference type="Proteomes" id="UP001500279">
    <property type="component" value="Unassembled WGS sequence"/>
</dbReference>
<comment type="caution">
    <text evidence="2">The sequence shown here is derived from an EMBL/GenBank/DDBJ whole genome shotgun (WGS) entry which is preliminary data.</text>
</comment>
<name>A0ABN1JP20_9BURK</name>
<dbReference type="PROSITE" id="PS51257">
    <property type="entry name" value="PROKAR_LIPOPROTEIN"/>
    <property type="match status" value="1"/>
</dbReference>
<organism evidence="2 3">
    <name type="scientific">Ideonella azotifigens</name>
    <dbReference type="NCBI Taxonomy" id="513160"/>
    <lineage>
        <taxon>Bacteria</taxon>
        <taxon>Pseudomonadati</taxon>
        <taxon>Pseudomonadota</taxon>
        <taxon>Betaproteobacteria</taxon>
        <taxon>Burkholderiales</taxon>
        <taxon>Sphaerotilaceae</taxon>
        <taxon>Ideonella</taxon>
    </lineage>
</organism>
<dbReference type="RefSeq" id="WP_231010528.1">
    <property type="nucleotide sequence ID" value="NZ_BAAAEW010000004.1"/>
</dbReference>
<evidence type="ECO:0008006" key="4">
    <source>
        <dbReference type="Google" id="ProtNLM"/>
    </source>
</evidence>
<evidence type="ECO:0000256" key="1">
    <source>
        <dbReference type="SAM" id="SignalP"/>
    </source>
</evidence>
<dbReference type="EMBL" id="BAAAEW010000004">
    <property type="protein sequence ID" value="GAA0743813.1"/>
    <property type="molecule type" value="Genomic_DNA"/>
</dbReference>
<evidence type="ECO:0000313" key="3">
    <source>
        <dbReference type="Proteomes" id="UP001500279"/>
    </source>
</evidence>
<accession>A0ABN1JP20</accession>
<feature type="chain" id="PRO_5046765519" description="Lipoprotein" evidence="1">
    <location>
        <begin position="23"/>
        <end position="126"/>
    </location>
</feature>
<feature type="signal peptide" evidence="1">
    <location>
        <begin position="1"/>
        <end position="22"/>
    </location>
</feature>
<reference evidence="2 3" key="1">
    <citation type="journal article" date="2019" name="Int. J. Syst. Evol. Microbiol.">
        <title>The Global Catalogue of Microorganisms (GCM) 10K type strain sequencing project: providing services to taxonomists for standard genome sequencing and annotation.</title>
        <authorList>
            <consortium name="The Broad Institute Genomics Platform"/>
            <consortium name="The Broad Institute Genome Sequencing Center for Infectious Disease"/>
            <person name="Wu L."/>
            <person name="Ma J."/>
        </authorList>
    </citation>
    <scope>NUCLEOTIDE SEQUENCE [LARGE SCALE GENOMIC DNA]</scope>
    <source>
        <strain evidence="2 3">JCM 15503</strain>
    </source>
</reference>
<keyword evidence="1" id="KW-0732">Signal</keyword>
<keyword evidence="3" id="KW-1185">Reference proteome</keyword>